<proteinExistence type="predicted"/>
<evidence type="ECO:0000313" key="3">
    <source>
        <dbReference type="Proteomes" id="UP000587800"/>
    </source>
</evidence>
<evidence type="ECO:0000313" key="2">
    <source>
        <dbReference type="EMBL" id="MBC1508692.1"/>
    </source>
</evidence>
<keyword evidence="1" id="KW-0175">Coiled coil</keyword>
<accession>A0ABR6SSN3</accession>
<comment type="caution">
    <text evidence="2">The sequence shown here is derived from an EMBL/GenBank/DDBJ whole genome shotgun (WGS) entry which is preliminary data.</text>
</comment>
<gene>
    <name evidence="2" type="ORF">HCJ59_02045</name>
</gene>
<sequence>MILTIIVIGLIFFIWVIYSEKSKKELERKIKEDEEIDYKNELELFKVDKNGIDYLVATCMVYQQNKKRVIRSFFVPGNIINWNDVQWEVISTPEYEHEEKNGNTKYERIVNKYLVKVRYISKLSGKQEIINNYGIISEINDSKFYSSNLHIDNQVEVNKELIKKIDELLQMDSKNNEILDLKKELRLLKYEILNNEVNNEEIPNLIDKMKKLSETAAPFASLLCAIIDLAQKVIK</sequence>
<reference evidence="2 3" key="1">
    <citation type="submission" date="2020-03" db="EMBL/GenBank/DDBJ databases">
        <title>Soil Listeria distribution.</title>
        <authorList>
            <person name="Liao J."/>
            <person name="Wiedmann M."/>
        </authorList>
    </citation>
    <scope>NUCLEOTIDE SEQUENCE [LARGE SCALE GENOMIC DNA]</scope>
    <source>
        <strain evidence="2 3">FSL L7-1515</strain>
    </source>
</reference>
<dbReference type="Proteomes" id="UP000587800">
    <property type="component" value="Unassembled WGS sequence"/>
</dbReference>
<organism evidence="2 3">
    <name type="scientific">Listeria immobilis</name>
    <dbReference type="NCBI Taxonomy" id="2713502"/>
    <lineage>
        <taxon>Bacteria</taxon>
        <taxon>Bacillati</taxon>
        <taxon>Bacillota</taxon>
        <taxon>Bacilli</taxon>
        <taxon>Bacillales</taxon>
        <taxon>Listeriaceae</taxon>
        <taxon>Listeria</taxon>
    </lineage>
</organism>
<feature type="coiled-coil region" evidence="1">
    <location>
        <begin position="151"/>
        <end position="191"/>
    </location>
</feature>
<keyword evidence="3" id="KW-1185">Reference proteome</keyword>
<dbReference type="EMBL" id="JAASUB010000002">
    <property type="protein sequence ID" value="MBC1508692.1"/>
    <property type="molecule type" value="Genomic_DNA"/>
</dbReference>
<protein>
    <submittedName>
        <fullName evidence="2">Uncharacterized protein</fullName>
    </submittedName>
</protein>
<evidence type="ECO:0000256" key="1">
    <source>
        <dbReference type="SAM" id="Coils"/>
    </source>
</evidence>
<dbReference type="RefSeq" id="WP_185346049.1">
    <property type="nucleotide sequence ID" value="NZ_JAASTU010000008.1"/>
</dbReference>
<name>A0ABR6SSN3_9LIST</name>